<dbReference type="InterPro" id="IPR001466">
    <property type="entry name" value="Beta-lactam-related"/>
</dbReference>
<dbReference type="PANTHER" id="PTHR46825:SF9">
    <property type="entry name" value="BETA-LACTAMASE-RELATED DOMAIN-CONTAINING PROTEIN"/>
    <property type="match status" value="1"/>
</dbReference>
<dbReference type="InterPro" id="IPR012338">
    <property type="entry name" value="Beta-lactam/transpept-like"/>
</dbReference>
<accession>A0A9X3YLV2</accession>
<dbReference type="Pfam" id="PF00144">
    <property type="entry name" value="Beta-lactamase"/>
    <property type="match status" value="1"/>
</dbReference>
<feature type="domain" description="Beta-lactamase-related" evidence="3">
    <location>
        <begin position="55"/>
        <end position="401"/>
    </location>
</feature>
<feature type="transmembrane region" description="Helical" evidence="1">
    <location>
        <begin position="601"/>
        <end position="625"/>
    </location>
</feature>
<keyword evidence="5" id="KW-1185">Reference proteome</keyword>
<dbReference type="InterPro" id="IPR050491">
    <property type="entry name" value="AmpC-like"/>
</dbReference>
<keyword evidence="1" id="KW-0472">Membrane</keyword>
<evidence type="ECO:0000313" key="4">
    <source>
        <dbReference type="EMBL" id="MDC8014724.1"/>
    </source>
</evidence>
<feature type="transmembrane region" description="Helical" evidence="1">
    <location>
        <begin position="637"/>
        <end position="656"/>
    </location>
</feature>
<dbReference type="Gene3D" id="3.40.710.10">
    <property type="entry name" value="DD-peptidase/beta-lactamase superfamily"/>
    <property type="match status" value="1"/>
</dbReference>
<name>A0A9X3YLV2_9GAMM</name>
<dbReference type="Proteomes" id="UP001139971">
    <property type="component" value="Unassembled WGS sequence"/>
</dbReference>
<sequence length="665" mass="69876">MRTLLRCALIPLLALSGVCFAQNAPPVEPRASVDAAPPAGVAGGLVPREALAAYVDGVVQAYMRDEGIAGVTVSVVDRAGPVLERGYGVAAAGRAVDPATTLFRIGSTTKTFTYVATMQLVESGALGLDDDINKYLPERLRIADDGYGPIRIWHLMTHTAGFEDSALGHLIGADPARASSLEDYLAHYRPARVRAPGLHADYSNYSVALLGAIVARVSGESYEDYVERHLFAPLGMTHTTVRETLPAADPRRVGDALAKDFSNGFKREQGGFTAKGFEYIAQAAPAGSGSSTAADMGRWMRMLIGAGAGIDGAPNVLKSETFAAMRQERFANAPGVAGFAHGFFAGRYGEYASLEHGGATLYFHTGMSVLPDAGIGVFVSTNTDTGYKLARDLPRLVFEYALPLARATTLPAADEKAAGDLARFVGSYLGERRSFTTVETFIGANGALASVGANGGDLVVSTAQGARRYRRTGPLSFRAVEGNDTLSFVETDGRVRGFAAGGGHVMFARTGIVDNPGLLNAALGLAGLSSLLVLVAGWARRGLVPRTRGTHPSGGRAPAAVLVGAAVTWLAFLATIGAAAVEMGGLGNDLVYRYPTDSLRAAVVVAYVAAFASAIAALFVPAAWTARGWSFWRKLRYTGVVAIMLAAVLLLIYWRLLFAPYFPGG</sequence>
<dbReference type="GO" id="GO:0016787">
    <property type="term" value="F:hydrolase activity"/>
    <property type="evidence" value="ECO:0007669"/>
    <property type="project" value="UniProtKB-KW"/>
</dbReference>
<feature type="signal peptide" evidence="2">
    <location>
        <begin position="1"/>
        <end position="21"/>
    </location>
</feature>
<organism evidence="4 5">
    <name type="scientific">Tahibacter soli</name>
    <dbReference type="NCBI Taxonomy" id="2983605"/>
    <lineage>
        <taxon>Bacteria</taxon>
        <taxon>Pseudomonadati</taxon>
        <taxon>Pseudomonadota</taxon>
        <taxon>Gammaproteobacteria</taxon>
        <taxon>Lysobacterales</taxon>
        <taxon>Rhodanobacteraceae</taxon>
        <taxon>Tahibacter</taxon>
    </lineage>
</organism>
<comment type="caution">
    <text evidence="4">The sequence shown here is derived from an EMBL/GenBank/DDBJ whole genome shotgun (WGS) entry which is preliminary data.</text>
</comment>
<proteinExistence type="predicted"/>
<dbReference type="RefSeq" id="WP_263541032.1">
    <property type="nucleotide sequence ID" value="NZ_JAOVZO020000019.1"/>
</dbReference>
<dbReference type="SUPFAM" id="SSF56601">
    <property type="entry name" value="beta-lactamase/transpeptidase-like"/>
    <property type="match status" value="1"/>
</dbReference>
<keyword evidence="2" id="KW-0732">Signal</keyword>
<keyword evidence="1" id="KW-1133">Transmembrane helix</keyword>
<dbReference type="EMBL" id="JAOVZO020000019">
    <property type="protein sequence ID" value="MDC8014724.1"/>
    <property type="molecule type" value="Genomic_DNA"/>
</dbReference>
<feature type="chain" id="PRO_5040911432" evidence="2">
    <location>
        <begin position="22"/>
        <end position="665"/>
    </location>
</feature>
<protein>
    <submittedName>
        <fullName evidence="4">Serine hydrolase</fullName>
    </submittedName>
</protein>
<feature type="transmembrane region" description="Helical" evidence="1">
    <location>
        <begin position="559"/>
        <end position="581"/>
    </location>
</feature>
<keyword evidence="4" id="KW-0378">Hydrolase</keyword>
<evidence type="ECO:0000256" key="2">
    <source>
        <dbReference type="SAM" id="SignalP"/>
    </source>
</evidence>
<gene>
    <name evidence="4" type="ORF">OD750_019440</name>
</gene>
<keyword evidence="1" id="KW-0812">Transmembrane</keyword>
<dbReference type="PANTHER" id="PTHR46825">
    <property type="entry name" value="D-ALANYL-D-ALANINE-CARBOXYPEPTIDASE/ENDOPEPTIDASE AMPH"/>
    <property type="match status" value="1"/>
</dbReference>
<evidence type="ECO:0000256" key="1">
    <source>
        <dbReference type="SAM" id="Phobius"/>
    </source>
</evidence>
<dbReference type="AlphaFoldDB" id="A0A9X3YLV2"/>
<evidence type="ECO:0000259" key="3">
    <source>
        <dbReference type="Pfam" id="PF00144"/>
    </source>
</evidence>
<evidence type="ECO:0000313" key="5">
    <source>
        <dbReference type="Proteomes" id="UP001139971"/>
    </source>
</evidence>
<feature type="transmembrane region" description="Helical" evidence="1">
    <location>
        <begin position="518"/>
        <end position="539"/>
    </location>
</feature>
<reference evidence="4" key="1">
    <citation type="submission" date="2023-02" db="EMBL/GenBank/DDBJ databases">
        <title>Tahibacter soli sp. nov. isolated from soil.</title>
        <authorList>
            <person name="Baek J.H."/>
            <person name="Lee J.K."/>
            <person name="Choi D.G."/>
            <person name="Jeon C.O."/>
        </authorList>
    </citation>
    <scope>NUCLEOTIDE SEQUENCE</scope>
    <source>
        <strain evidence="4">BL</strain>
    </source>
</reference>